<evidence type="ECO:0000313" key="7">
    <source>
        <dbReference type="Proteomes" id="UP000808349"/>
    </source>
</evidence>
<accession>A0A9D7S6R8</accession>
<dbReference type="EMBL" id="JADKFW010000004">
    <property type="protein sequence ID" value="MBK9716255.1"/>
    <property type="molecule type" value="Genomic_DNA"/>
</dbReference>
<dbReference type="PANTHER" id="PTHR13799">
    <property type="entry name" value="NGG1 INTERACTING FACTOR 3"/>
    <property type="match status" value="1"/>
</dbReference>
<gene>
    <name evidence="6" type="ORF">IPO85_01785</name>
</gene>
<dbReference type="Gene3D" id="3.40.1390.30">
    <property type="entry name" value="NIF3 (NGG1p interacting factor 3)-like"/>
    <property type="match status" value="2"/>
</dbReference>
<sequence>MNIIQDLADYLEQIAPLDLQESYDNSGLIIGNTNWIIKNVLVALDVTEAVIDEAIELGCNVIVSHHPLIFKGLKRISDQNHLDRGLIKAIKNDIAIYAIHTNLDNVLVHGVNEKIASTLGLSDIQILKPKSNTNLNIGSGLVGFLPNKLNVNEFLIHVKHSLNTNLIKYTKSFNGEIGKVALCGGSGSFLLQEAMFQNADAFISADFKYHDFFETNDQTIILDIGHFESEQHTIGLIFDLISKKFTNFASHCTKIITNPVQYF</sequence>
<dbReference type="Pfam" id="PF01784">
    <property type="entry name" value="DUF34_NIF3"/>
    <property type="match status" value="1"/>
</dbReference>
<protein>
    <recommendedName>
        <fullName evidence="3">GTP cyclohydrolase 1 type 2 homolog</fullName>
    </recommendedName>
</protein>
<evidence type="ECO:0000256" key="1">
    <source>
        <dbReference type="ARBA" id="ARBA00006964"/>
    </source>
</evidence>
<dbReference type="SUPFAM" id="SSF102705">
    <property type="entry name" value="NIF3 (NGG1p interacting factor 3)-like"/>
    <property type="match status" value="1"/>
</dbReference>
<dbReference type="InterPro" id="IPR002678">
    <property type="entry name" value="DUF34/NIF3"/>
</dbReference>
<dbReference type="GO" id="GO:0046872">
    <property type="term" value="F:metal ion binding"/>
    <property type="evidence" value="ECO:0007669"/>
    <property type="project" value="UniProtKB-KW"/>
</dbReference>
<evidence type="ECO:0000256" key="5">
    <source>
        <dbReference type="PIRSR" id="PIRSR602678-1"/>
    </source>
</evidence>
<feature type="binding site" evidence="5">
    <location>
        <position position="226"/>
    </location>
    <ligand>
        <name>a divalent metal cation</name>
        <dbReference type="ChEBI" id="CHEBI:60240"/>
        <label>1</label>
    </ligand>
</feature>
<dbReference type="AlphaFoldDB" id="A0A9D7S6R8"/>
<dbReference type="InterPro" id="IPR036069">
    <property type="entry name" value="DUF34/NIF3_sf"/>
</dbReference>
<reference evidence="6 7" key="1">
    <citation type="submission" date="2020-10" db="EMBL/GenBank/DDBJ databases">
        <title>Connecting structure to function with the recovery of over 1000 high-quality activated sludge metagenome-assembled genomes encoding full-length rRNA genes using long-read sequencing.</title>
        <authorList>
            <person name="Singleton C.M."/>
            <person name="Petriglieri F."/>
            <person name="Kristensen J.M."/>
            <person name="Kirkegaard R.H."/>
            <person name="Michaelsen T.Y."/>
            <person name="Andersen M.H."/>
            <person name="Karst S.M."/>
            <person name="Dueholm M.S."/>
            <person name="Nielsen P.H."/>
            <person name="Albertsen M."/>
        </authorList>
    </citation>
    <scope>NUCLEOTIDE SEQUENCE [LARGE SCALE GENOMIC DNA]</scope>
    <source>
        <strain evidence="6">Ribe_18-Q3-R11-54_BAT3C.373</strain>
    </source>
</reference>
<dbReference type="Proteomes" id="UP000808349">
    <property type="component" value="Unassembled WGS sequence"/>
</dbReference>
<comment type="subunit">
    <text evidence="2">Homohexamer.</text>
</comment>
<feature type="binding site" evidence="5">
    <location>
        <position position="230"/>
    </location>
    <ligand>
        <name>a divalent metal cation</name>
        <dbReference type="ChEBI" id="CHEBI:60240"/>
        <label>1</label>
    </ligand>
</feature>
<dbReference type="GO" id="GO:0005737">
    <property type="term" value="C:cytoplasm"/>
    <property type="evidence" value="ECO:0007669"/>
    <property type="project" value="TreeGrafter"/>
</dbReference>
<proteinExistence type="inferred from homology"/>
<evidence type="ECO:0000313" key="6">
    <source>
        <dbReference type="EMBL" id="MBK9716255.1"/>
    </source>
</evidence>
<name>A0A9D7S6R8_9BACT</name>
<comment type="similarity">
    <text evidence="1">Belongs to the GTP cyclohydrolase I type 2/NIF3 family.</text>
</comment>
<evidence type="ECO:0000256" key="3">
    <source>
        <dbReference type="ARBA" id="ARBA00022112"/>
    </source>
</evidence>
<evidence type="ECO:0000256" key="2">
    <source>
        <dbReference type="ARBA" id="ARBA00011643"/>
    </source>
</evidence>
<evidence type="ECO:0000256" key="4">
    <source>
        <dbReference type="ARBA" id="ARBA00022723"/>
    </source>
</evidence>
<keyword evidence="4 5" id="KW-0479">Metal-binding</keyword>
<dbReference type="NCBIfam" id="TIGR00486">
    <property type="entry name" value="YbgI_SA1388"/>
    <property type="match status" value="1"/>
</dbReference>
<dbReference type="PANTHER" id="PTHR13799:SF14">
    <property type="entry name" value="GTP CYCLOHYDROLASE 1 TYPE 2 HOMOLOG"/>
    <property type="match status" value="1"/>
</dbReference>
<feature type="binding site" evidence="5">
    <location>
        <position position="66"/>
    </location>
    <ligand>
        <name>a divalent metal cation</name>
        <dbReference type="ChEBI" id="CHEBI:60240"/>
        <label>1</label>
    </ligand>
</feature>
<feature type="binding site" evidence="5">
    <location>
        <position position="65"/>
    </location>
    <ligand>
        <name>a divalent metal cation</name>
        <dbReference type="ChEBI" id="CHEBI:60240"/>
        <label>1</label>
    </ligand>
</feature>
<dbReference type="FunFam" id="3.40.1390.30:FF:000001">
    <property type="entry name" value="GTP cyclohydrolase 1 type 2"/>
    <property type="match status" value="1"/>
</dbReference>
<comment type="caution">
    <text evidence="6">The sequence shown here is derived from an EMBL/GenBank/DDBJ whole genome shotgun (WGS) entry which is preliminary data.</text>
</comment>
<organism evidence="6 7">
    <name type="scientific">Candidatus Defluviibacterium haderslevense</name>
    <dbReference type="NCBI Taxonomy" id="2981993"/>
    <lineage>
        <taxon>Bacteria</taxon>
        <taxon>Pseudomonadati</taxon>
        <taxon>Bacteroidota</taxon>
        <taxon>Saprospiria</taxon>
        <taxon>Saprospirales</taxon>
        <taxon>Saprospiraceae</taxon>
        <taxon>Candidatus Defluviibacterium</taxon>
    </lineage>
</organism>
<feature type="binding site" evidence="5">
    <location>
        <position position="104"/>
    </location>
    <ligand>
        <name>a divalent metal cation</name>
        <dbReference type="ChEBI" id="CHEBI:60240"/>
        <label>1</label>
    </ligand>
</feature>